<dbReference type="Proteomes" id="UP000570010">
    <property type="component" value="Unassembled WGS sequence"/>
</dbReference>
<reference evidence="4 5" key="1">
    <citation type="submission" date="2020-02" db="EMBL/GenBank/DDBJ databases">
        <title>Bacillus aquiflavi sp. nov., isolated from yellow water of strong flavor Chinese baijiu in Yibin region of China.</title>
        <authorList>
            <person name="Xie J."/>
        </authorList>
    </citation>
    <scope>NUCLEOTIDE SEQUENCE [LARGE SCALE GENOMIC DNA]</scope>
    <source>
        <strain evidence="4 5">3H-10</strain>
    </source>
</reference>
<keyword evidence="5" id="KW-1185">Reference proteome</keyword>
<dbReference type="InterPro" id="IPR052928">
    <property type="entry name" value="Desiccation-related_membrane"/>
</dbReference>
<dbReference type="Proteomes" id="UP000472971">
    <property type="component" value="Unassembled WGS sequence"/>
</dbReference>
<comment type="caution">
    <text evidence="4">The sequence shown here is derived from an EMBL/GenBank/DDBJ whole genome shotgun (WGS) entry which is preliminary data.</text>
</comment>
<dbReference type="AlphaFoldDB" id="A0A6B3VVB2"/>
<sequence>MTKKERNQLEEKEERSNAKDFLVGSIVGAVVGAATALLLAPKSGKELRKDLNEQASLLKEKTETLKDTAITKGSDLAAAAKEKTNTLTKAVSEQSSQLLNKVKSIKKSESSETTDEATGADSDIKTKLKETQKAFEETEANL</sequence>
<organism evidence="4 5">
    <name type="scientific">Bacillus aquiflavi</name>
    <dbReference type="NCBI Taxonomy" id="2672567"/>
    <lineage>
        <taxon>Bacteria</taxon>
        <taxon>Bacillati</taxon>
        <taxon>Bacillota</taxon>
        <taxon>Bacilli</taxon>
        <taxon>Bacillales</taxon>
        <taxon>Bacillaceae</taxon>
        <taxon>Bacillus</taxon>
    </lineage>
</organism>
<feature type="transmembrane region" description="Helical" evidence="2">
    <location>
        <begin position="21"/>
        <end position="40"/>
    </location>
</feature>
<evidence type="ECO:0000256" key="2">
    <source>
        <dbReference type="SAM" id="Phobius"/>
    </source>
</evidence>
<evidence type="ECO:0000313" key="4">
    <source>
        <dbReference type="EMBL" id="NEY81959.1"/>
    </source>
</evidence>
<dbReference type="RefSeq" id="WP_163242347.1">
    <property type="nucleotide sequence ID" value="NZ_CP082780.1"/>
</dbReference>
<name>A0A6B3VVB2_9BACI</name>
<dbReference type="Pfam" id="PF12732">
    <property type="entry name" value="YtxH"/>
    <property type="match status" value="1"/>
</dbReference>
<evidence type="ECO:0000313" key="3">
    <source>
        <dbReference type="EMBL" id="MBA4537702.1"/>
    </source>
</evidence>
<dbReference type="EMBL" id="JAAIWN010000024">
    <property type="protein sequence ID" value="NEY81959.1"/>
    <property type="molecule type" value="Genomic_DNA"/>
</dbReference>
<keyword evidence="2" id="KW-0812">Transmembrane</keyword>
<dbReference type="PANTHER" id="PTHR35792">
    <property type="entry name" value="GENERAL STRESS PROTEIN"/>
    <property type="match status" value="1"/>
</dbReference>
<feature type="region of interest" description="Disordered" evidence="1">
    <location>
        <begin position="98"/>
        <end position="125"/>
    </location>
</feature>
<accession>A0A6B3VVB2</accession>
<dbReference type="PANTHER" id="PTHR35792:SF1">
    <property type="entry name" value="SLL0268 PROTEIN"/>
    <property type="match status" value="1"/>
</dbReference>
<proteinExistence type="predicted"/>
<dbReference type="InterPro" id="IPR024623">
    <property type="entry name" value="YtxH"/>
</dbReference>
<reference evidence="3 6" key="2">
    <citation type="submission" date="2020-07" db="EMBL/GenBank/DDBJ databases">
        <authorList>
            <person name="Feng H."/>
        </authorList>
    </citation>
    <scope>NUCLEOTIDE SEQUENCE [LARGE SCALE GENOMIC DNA]</scope>
    <source>
        <strain evidence="6">s-12</strain>
        <strain evidence="3">S-12</strain>
    </source>
</reference>
<evidence type="ECO:0000256" key="1">
    <source>
        <dbReference type="SAM" id="MobiDB-lite"/>
    </source>
</evidence>
<protein>
    <submittedName>
        <fullName evidence="4">YtxH domain-containing protein</fullName>
    </submittedName>
</protein>
<evidence type="ECO:0000313" key="5">
    <source>
        <dbReference type="Proteomes" id="UP000472971"/>
    </source>
</evidence>
<evidence type="ECO:0000313" key="6">
    <source>
        <dbReference type="Proteomes" id="UP000570010"/>
    </source>
</evidence>
<keyword evidence="2" id="KW-1133">Transmembrane helix</keyword>
<dbReference type="EMBL" id="JACEIO010000026">
    <property type="protein sequence ID" value="MBA4537702.1"/>
    <property type="molecule type" value="Genomic_DNA"/>
</dbReference>
<gene>
    <name evidence="4" type="ORF">G4D64_10725</name>
    <name evidence="3" type="ORF">H1Z61_11330</name>
</gene>
<keyword evidence="2" id="KW-0472">Membrane</keyword>